<sequence length="1226" mass="138842">MPGLKRIILIDTHLPNVVELKLDGHTNICGTNASGKTTLQRLIPVFYGEYPSRVVPATRDSFEKWYLPRPSSFIIYEYERFEGDLCQAVLTSTGTGVNYRLIGKPFDRDDYLIQQKTGEFASVNAVDMARALKRNNILVSSQMGTKDFRAVIQNDQSTLTQSSNARELLGYARIFSVCDAAHPIRHIEKLAKAVHSKEGKMETIKTMVAAIMEEDGVQPPTSNLSKQRVDDWQGECQLIKSFDGIRPTFLQLEQANLALEDAEAQLRALKEQFSVDSATQAAELTQQQAQLEETVISLKQAESQWRDAQDTLNQTISSARADVDKYTRELDAVEEEYAQWQEKDIDQLKNDVEHLEQWQRALANTESRLALLTNEHQDAEASFNRRLAEIGESHAEAVSALHAKKQTLNDTLNQQRQEEAVLKQQSKEQYQSQLTALENSYRESIESLKVEKAECSSALSNAGFNSFEQSQLDLLDAAIKEAQVSEDAAQEACQHARQALQSSQRKREQASIALEKARGRYQQANSNVEKVKQMLFPGEGTLLEFLRASKPDWPDTIGKIIQPELLNQTKLHPTQKDEGDSLFGIGLDLSHLDKPMLAADEATLQTKLNEAESQASEALAAQNDAESALSSADEEVRNAELALTQKDNSVKSAQANRKRLQQDKDTQLSEYQSALAERKLTAKKRIEKIASALSKAESAHNAEKEALLEQQREAETEQSFHWQQLIDETQERIAHVDDEIASIKQDAEQEKQTLSQWLDSELNERGIDVDEIGTLKKQLATLQKDIQRTQSQRHLVADYTRWYDRIFKGQKVEWQKSLTKTRQTLSDAERELAKYQSDFKQTREQLIAKRAELEQSITRLSSHIEEVKSLHKAIVRLDLDEKGDVADIASVANTLTQRISLSQSLLKDRETQHKNVRDYVDMFDQMIATQAGTGLSDTWEKARQECKTVSEDGTVRVEHRKLVPHLSQLLNVIIPQKLQGLKEQGRIFGADLSQYYHVLVDIDKRIERQSRRLTEEVDSELYLDGVSNSAVKIRSRISELEFWPELEAFKQEHEAWLAEGGDQLPEESYGHAMIRVLDILGRAALHGGISKLLDIELHLREGNSDLVIRTDRQLNESSSHGMAYLILCKFLLAFTRLLRGEADVTIHWPIDELGTLHHSNIKKIFDACQNNNIDVVGAFPNPESEVLNLFENRYLIDKASRRLQVVQPKVNAISEKLKAKREAEAC</sequence>
<dbReference type="GO" id="GO:0005524">
    <property type="term" value="F:ATP binding"/>
    <property type="evidence" value="ECO:0007669"/>
    <property type="project" value="UniProtKB-KW"/>
</dbReference>
<protein>
    <submittedName>
        <fullName evidence="3">ATP-binding protein</fullName>
    </submittedName>
</protein>
<keyword evidence="1" id="KW-0175">Coiled coil</keyword>
<feature type="coiled-coil region" evidence="1">
    <location>
        <begin position="252"/>
        <end position="447"/>
    </location>
</feature>
<feature type="compositionally biased region" description="Polar residues" evidence="2">
    <location>
        <begin position="645"/>
        <end position="655"/>
    </location>
</feature>
<dbReference type="InterPro" id="IPR021979">
    <property type="entry name" value="DUF3584"/>
</dbReference>
<dbReference type="RefSeq" id="WP_124026493.1">
    <property type="nucleotide sequence ID" value="NZ_JBHRSN010000005.1"/>
</dbReference>
<dbReference type="AlphaFoldDB" id="A0A3N5Y3J1"/>
<proteinExistence type="predicted"/>
<evidence type="ECO:0000256" key="2">
    <source>
        <dbReference type="SAM" id="MobiDB-lite"/>
    </source>
</evidence>
<dbReference type="Proteomes" id="UP000275281">
    <property type="component" value="Unassembled WGS sequence"/>
</dbReference>
<feature type="compositionally biased region" description="Basic and acidic residues" evidence="2">
    <location>
        <begin position="697"/>
        <end position="713"/>
    </location>
</feature>
<keyword evidence="3" id="KW-0547">Nucleotide-binding</keyword>
<dbReference type="Pfam" id="PF12128">
    <property type="entry name" value="DUF3584"/>
    <property type="match status" value="1"/>
</dbReference>
<accession>A0A3N5Y3J1</accession>
<feature type="region of interest" description="Disordered" evidence="2">
    <location>
        <begin position="615"/>
        <end position="666"/>
    </location>
</feature>
<feature type="region of interest" description="Disordered" evidence="2">
    <location>
        <begin position="694"/>
        <end position="713"/>
    </location>
</feature>
<gene>
    <name evidence="3" type="ORF">DRW07_03550</name>
</gene>
<feature type="coiled-coil region" evidence="1">
    <location>
        <begin position="500"/>
        <end position="534"/>
    </location>
</feature>
<keyword evidence="3" id="KW-0067">ATP-binding</keyword>
<keyword evidence="4" id="KW-1185">Reference proteome</keyword>
<evidence type="ECO:0000313" key="3">
    <source>
        <dbReference type="EMBL" id="RPJ68492.1"/>
    </source>
</evidence>
<dbReference type="EMBL" id="RPOK01000001">
    <property type="protein sequence ID" value="RPJ68492.1"/>
    <property type="molecule type" value="Genomic_DNA"/>
</dbReference>
<evidence type="ECO:0000313" key="4">
    <source>
        <dbReference type="Proteomes" id="UP000275281"/>
    </source>
</evidence>
<comment type="caution">
    <text evidence="3">The sequence shown here is derived from an EMBL/GenBank/DDBJ whole genome shotgun (WGS) entry which is preliminary data.</text>
</comment>
<name>A0A3N5Y3J1_9ALTE</name>
<dbReference type="OrthoDB" id="9810371at2"/>
<evidence type="ECO:0000256" key="1">
    <source>
        <dbReference type="SAM" id="Coils"/>
    </source>
</evidence>
<reference evidence="3 4" key="1">
    <citation type="submission" date="2018-11" db="EMBL/GenBank/DDBJ databases">
        <authorList>
            <person name="Ye M.-Q."/>
            <person name="Du Z.-J."/>
        </authorList>
    </citation>
    <scope>NUCLEOTIDE SEQUENCE [LARGE SCALE GENOMIC DNA]</scope>
    <source>
        <strain evidence="3 4">U0105</strain>
    </source>
</reference>
<organism evidence="3 4">
    <name type="scientific">Alteromonas sediminis</name>
    <dbReference type="NCBI Taxonomy" id="2259342"/>
    <lineage>
        <taxon>Bacteria</taxon>
        <taxon>Pseudomonadati</taxon>
        <taxon>Pseudomonadota</taxon>
        <taxon>Gammaproteobacteria</taxon>
        <taxon>Alteromonadales</taxon>
        <taxon>Alteromonadaceae</taxon>
        <taxon>Alteromonas/Salinimonas group</taxon>
        <taxon>Alteromonas</taxon>
    </lineage>
</organism>